<protein>
    <recommendedName>
        <fullName evidence="1 8">Acyl-homoserine-lactone synthase</fullName>
        <ecNumber evidence="1 8">2.3.1.184</ecNumber>
    </recommendedName>
    <alternativeName>
        <fullName evidence="8">Autoinducer synthesis protein</fullName>
    </alternativeName>
</protein>
<evidence type="ECO:0000256" key="9">
    <source>
        <dbReference type="SAM" id="MobiDB-lite"/>
    </source>
</evidence>
<reference evidence="10 11" key="2">
    <citation type="journal article" date="2016" name="Appl. Microbiol. Biotechnol.">
        <title>Mutations improving production and secretion of extracellular lipase by Burkholderia glumae PG1.</title>
        <authorList>
            <person name="Knapp A."/>
            <person name="Voget S."/>
            <person name="Gao R."/>
            <person name="Zaburannyi N."/>
            <person name="Krysciak D."/>
            <person name="Breuer M."/>
            <person name="Hauer B."/>
            <person name="Streit W.R."/>
            <person name="Muller R."/>
            <person name="Daniel R."/>
            <person name="Jaeger K.E."/>
        </authorList>
    </citation>
    <scope>NUCLEOTIDE SEQUENCE [LARGE SCALE GENOMIC DNA]</scope>
    <source>
        <strain evidence="10 11">PG1</strain>
    </source>
</reference>
<proteinExistence type="inferred from homology"/>
<feature type="compositionally biased region" description="Pro residues" evidence="9">
    <location>
        <begin position="192"/>
        <end position="204"/>
    </location>
</feature>
<evidence type="ECO:0000256" key="5">
    <source>
        <dbReference type="ARBA" id="ARBA00022929"/>
    </source>
</evidence>
<dbReference type="GO" id="GO:0061579">
    <property type="term" value="F:N-acyl homoserine lactone synthase activity"/>
    <property type="evidence" value="ECO:0007669"/>
    <property type="project" value="UniProtKB-UniRule"/>
</dbReference>
<dbReference type="GO" id="GO:0009372">
    <property type="term" value="P:quorum sensing"/>
    <property type="evidence" value="ECO:0007669"/>
    <property type="project" value="UniProtKB-UniRule"/>
</dbReference>
<dbReference type="PROSITE" id="PS00949">
    <property type="entry name" value="AUTOINDUCER_SYNTH_1"/>
    <property type="match status" value="1"/>
</dbReference>
<evidence type="ECO:0000313" key="10">
    <source>
        <dbReference type="EMBL" id="AJK48489.1"/>
    </source>
</evidence>
<evidence type="ECO:0000256" key="1">
    <source>
        <dbReference type="ARBA" id="ARBA00012340"/>
    </source>
</evidence>
<gene>
    <name evidence="10" type="primary">lasI</name>
    <name evidence="10" type="ORF">BGL_2c03980</name>
</gene>
<reference evidence="11" key="1">
    <citation type="submission" date="2011-03" db="EMBL/GenBank/DDBJ databases">
        <authorList>
            <person name="Voget S."/>
            <person name="Streit W.R."/>
            <person name="Jaeger K.E."/>
            <person name="Daniel R."/>
        </authorList>
    </citation>
    <scope>NUCLEOTIDE SEQUENCE [LARGE SCALE GENOMIC DNA]</scope>
    <source>
        <strain evidence="11">PG1</strain>
    </source>
</reference>
<dbReference type="EC" id="2.3.1.184" evidence="1 8"/>
<keyword evidence="10" id="KW-0012">Acyltransferase</keyword>
<evidence type="ECO:0000256" key="7">
    <source>
        <dbReference type="PROSITE-ProRule" id="PRU00533"/>
    </source>
</evidence>
<dbReference type="Pfam" id="PF00765">
    <property type="entry name" value="Autoind_synth"/>
    <property type="match status" value="1"/>
</dbReference>
<dbReference type="InterPro" id="IPR018311">
    <property type="entry name" value="Autoind_synth_CS"/>
</dbReference>
<name>A0A0B6S268_BURPL</name>
<organism evidence="10 11">
    <name type="scientific">Burkholderia plantarii</name>
    <dbReference type="NCBI Taxonomy" id="41899"/>
    <lineage>
        <taxon>Bacteria</taxon>
        <taxon>Pseudomonadati</taxon>
        <taxon>Pseudomonadota</taxon>
        <taxon>Betaproteobacteria</taxon>
        <taxon>Burkholderiales</taxon>
        <taxon>Burkholderiaceae</taxon>
        <taxon>Burkholderia</taxon>
    </lineage>
</organism>
<keyword evidence="11" id="KW-1185">Reference proteome</keyword>
<sequence>MMTTIRRTGDDLAELFRPLAEYRHAVFVEKLGWPLAVRDGLELDQFDGAGTRYLIGRDGNGAICGCARLLPTRGAYLLSDVFASLLDGAAPPHDDRVWELSRFAVTHPADAGRAIIDVDAATRAMLGASVRLAAECGAERLITVSPLGIERLLLRMGVDAHRAGRPQRIGGKPIFACWIELNRQTAEALHLAPPPGANRLPPPAERAVRPHLGARA</sequence>
<dbReference type="Gene3D" id="3.40.630.30">
    <property type="match status" value="1"/>
</dbReference>
<evidence type="ECO:0000256" key="6">
    <source>
        <dbReference type="ARBA" id="ARBA00048576"/>
    </source>
</evidence>
<dbReference type="InterPro" id="IPR001690">
    <property type="entry name" value="Autoind_synthase"/>
</dbReference>
<evidence type="ECO:0000313" key="11">
    <source>
        <dbReference type="Proteomes" id="UP000031838"/>
    </source>
</evidence>
<dbReference type="PROSITE" id="PS51187">
    <property type="entry name" value="AUTOINDUCER_SYNTH_2"/>
    <property type="match status" value="1"/>
</dbReference>
<keyword evidence="3 8" id="KW-0808">Transferase</keyword>
<evidence type="ECO:0000256" key="8">
    <source>
        <dbReference type="RuleBase" id="RU361135"/>
    </source>
</evidence>
<dbReference type="SUPFAM" id="SSF55729">
    <property type="entry name" value="Acyl-CoA N-acyltransferases (Nat)"/>
    <property type="match status" value="1"/>
</dbReference>
<dbReference type="PANTHER" id="PTHR39322">
    <property type="entry name" value="ACYL-HOMOSERINE-LACTONE SYNTHASE"/>
    <property type="match status" value="1"/>
</dbReference>
<evidence type="ECO:0000256" key="4">
    <source>
        <dbReference type="ARBA" id="ARBA00022691"/>
    </source>
</evidence>
<dbReference type="AlphaFoldDB" id="A0A0B6S268"/>
<keyword evidence="2 7" id="KW-0673">Quorum sensing</keyword>
<accession>A0A0B6S268</accession>
<dbReference type="PRINTS" id="PR01549">
    <property type="entry name" value="AUTOINDCRSYN"/>
</dbReference>
<feature type="region of interest" description="Disordered" evidence="9">
    <location>
        <begin position="192"/>
        <end position="216"/>
    </location>
</feature>
<dbReference type="PANTHER" id="PTHR39322:SF1">
    <property type="entry name" value="ISOVALERYL-HOMOSERINE LACTONE SYNTHASE"/>
    <property type="match status" value="1"/>
</dbReference>
<comment type="similarity">
    <text evidence="7 8">Belongs to the autoinducer synthase family.</text>
</comment>
<dbReference type="OrthoDB" id="6023281at2"/>
<dbReference type="Proteomes" id="UP000031838">
    <property type="component" value="Chromosome 2"/>
</dbReference>
<comment type="catalytic activity">
    <reaction evidence="6 8">
        <text>a fatty acyl-[ACP] + S-adenosyl-L-methionine = an N-acyl-L-homoserine lactone + S-methyl-5'-thioadenosine + holo-[ACP] + H(+)</text>
        <dbReference type="Rhea" id="RHEA:10096"/>
        <dbReference type="Rhea" id="RHEA-COMP:9685"/>
        <dbReference type="Rhea" id="RHEA-COMP:14125"/>
        <dbReference type="ChEBI" id="CHEBI:15378"/>
        <dbReference type="ChEBI" id="CHEBI:17509"/>
        <dbReference type="ChEBI" id="CHEBI:55474"/>
        <dbReference type="ChEBI" id="CHEBI:59789"/>
        <dbReference type="ChEBI" id="CHEBI:64479"/>
        <dbReference type="ChEBI" id="CHEBI:138651"/>
        <dbReference type="EC" id="2.3.1.184"/>
    </reaction>
</comment>
<dbReference type="InterPro" id="IPR016181">
    <property type="entry name" value="Acyl_CoA_acyltransferase"/>
</dbReference>
<dbReference type="EMBL" id="CP002581">
    <property type="protein sequence ID" value="AJK48489.1"/>
    <property type="molecule type" value="Genomic_DNA"/>
</dbReference>
<evidence type="ECO:0000256" key="2">
    <source>
        <dbReference type="ARBA" id="ARBA00022654"/>
    </source>
</evidence>
<dbReference type="GO" id="GO:0007165">
    <property type="term" value="P:signal transduction"/>
    <property type="evidence" value="ECO:0007669"/>
    <property type="project" value="TreeGrafter"/>
</dbReference>
<dbReference type="RefSeq" id="WP_063931978.1">
    <property type="nucleotide sequence ID" value="NZ_CP002581.1"/>
</dbReference>
<evidence type="ECO:0000256" key="3">
    <source>
        <dbReference type="ARBA" id="ARBA00022679"/>
    </source>
</evidence>
<keyword evidence="5 7" id="KW-0071">Autoinducer synthesis</keyword>
<dbReference type="HOGENOM" id="CLU_085711_2_0_4"/>
<dbReference type="KEGG" id="bgp:BGL_2c03980"/>
<keyword evidence="4 8" id="KW-0949">S-adenosyl-L-methionine</keyword>